<evidence type="ECO:0000259" key="1">
    <source>
        <dbReference type="PROSITE" id="PS50181"/>
    </source>
</evidence>
<name>A0AAN9YLR8_9PEZI</name>
<dbReference type="EMBL" id="JAJSPL020000004">
    <property type="protein sequence ID" value="KAK7747437.1"/>
    <property type="molecule type" value="Genomic_DNA"/>
</dbReference>
<dbReference type="AlphaFoldDB" id="A0AAN9YLR8"/>
<dbReference type="Pfam" id="PF08755">
    <property type="entry name" value="YccV-like"/>
    <property type="match status" value="1"/>
</dbReference>
<reference evidence="2 3" key="1">
    <citation type="journal article" date="2023" name="PLoS ONE">
        <title>Cytospora paraplurivora sp. nov. isolated from orchards with fruit tree decline syndrome in Ontario, Canada.</title>
        <authorList>
            <person name="Ilyukhin E."/>
            <person name="Nguyen H.D.T."/>
            <person name="Castle A.J."/>
            <person name="Ellouze W."/>
        </authorList>
    </citation>
    <scope>NUCLEOTIDE SEQUENCE [LARGE SCALE GENOMIC DNA]</scope>
    <source>
        <strain evidence="2 3">FDS-564</strain>
    </source>
</reference>
<dbReference type="InterPro" id="IPR036623">
    <property type="entry name" value="Hemimethylated_DNA-bd_sf"/>
</dbReference>
<dbReference type="NCBIfam" id="TIGR02097">
    <property type="entry name" value="yccV"/>
    <property type="match status" value="1"/>
</dbReference>
<dbReference type="Pfam" id="PF13369">
    <property type="entry name" value="Transglut_core2"/>
    <property type="match status" value="1"/>
</dbReference>
<sequence length="583" mass="66340">MDNLPGLLQLPDELLDSVISQLATPSDTVHFGLTCKHAHTLVGASLVWRRHCLTQWQHWAPQHELPVKLAQPPLHTDWRQLYGERVNTDRTAAGLFESLLLSQQNRVQRMQEIAVKGHDVQDLLLRLKNETPDEAEDVLARRWHAEATLGIIHRTTAVKLWWRLHLGDDITLEEALSANDIFVLGVDRAEIFEDVKIELDRHAQRIREMAADFDEFSTRQRAVTIAEYLIAEGLVGNPDPATYHALRNNFISVALFDEPHTSLPLQSVAIYCAVARRLGIDARASNVPGHVLAVVTAPPGQSLDGEPDTASDRQRRMHMDPWRQSNEVTPDELSLRLMHAGVLPYRHNDYIGGADTLEMVLRTSRNILRSVESARLGSPTQMDVEAAQYSALWSMVILGDSSPALATPRRLQCLQFLIVGLQKNYPEDSVLIMDKVLPLLEGLPEHDLVSEFVEHMREDDARDKIQKTRGENESRVQYRIGHYFQHKRYQYRGFIVGWDPNCVADPGWIERMGVGDLPGGRGQPFYNIVGDDRSSRYVAEENIQLLEGPPSQDILRLAGRFFKRWDENEKRFVSNIRDEYPDD</sequence>
<protein>
    <recommendedName>
        <fullName evidence="1">F-box domain-containing protein</fullName>
    </recommendedName>
</protein>
<organism evidence="2 3">
    <name type="scientific">Cytospora paraplurivora</name>
    <dbReference type="NCBI Taxonomy" id="2898453"/>
    <lineage>
        <taxon>Eukaryota</taxon>
        <taxon>Fungi</taxon>
        <taxon>Dikarya</taxon>
        <taxon>Ascomycota</taxon>
        <taxon>Pezizomycotina</taxon>
        <taxon>Sordariomycetes</taxon>
        <taxon>Sordariomycetidae</taxon>
        <taxon>Diaporthales</taxon>
        <taxon>Cytosporaceae</taxon>
        <taxon>Cytospora</taxon>
    </lineage>
</organism>
<dbReference type="SUPFAM" id="SSF141255">
    <property type="entry name" value="YccV-like"/>
    <property type="match status" value="1"/>
</dbReference>
<dbReference type="GO" id="GO:0003677">
    <property type="term" value="F:DNA binding"/>
    <property type="evidence" value="ECO:0007669"/>
    <property type="project" value="InterPro"/>
</dbReference>
<dbReference type="SMART" id="SM00992">
    <property type="entry name" value="YccV-like"/>
    <property type="match status" value="1"/>
</dbReference>
<dbReference type="PANTHER" id="PTHR31350">
    <property type="entry name" value="SI:DKEY-261L7.2"/>
    <property type="match status" value="1"/>
</dbReference>
<dbReference type="InterPro" id="IPR032698">
    <property type="entry name" value="SirB1_N"/>
</dbReference>
<accession>A0AAN9YLR8</accession>
<dbReference type="Pfam" id="PF12937">
    <property type="entry name" value="F-box-like"/>
    <property type="match status" value="1"/>
</dbReference>
<feature type="domain" description="F-box" evidence="1">
    <location>
        <begin position="4"/>
        <end position="51"/>
    </location>
</feature>
<dbReference type="InterPro" id="IPR036047">
    <property type="entry name" value="F-box-like_dom_sf"/>
</dbReference>
<dbReference type="InterPro" id="IPR011722">
    <property type="entry name" value="Hemimethylated_DNA-bd_dom"/>
</dbReference>
<comment type="caution">
    <text evidence="2">The sequence shown here is derived from an EMBL/GenBank/DDBJ whole genome shotgun (WGS) entry which is preliminary data.</text>
</comment>
<dbReference type="Gene3D" id="1.20.1280.50">
    <property type="match status" value="1"/>
</dbReference>
<gene>
    <name evidence="2" type="ORF">SLS53_001692</name>
</gene>
<dbReference type="Gene3D" id="2.30.30.390">
    <property type="entry name" value="Hemimethylated DNA-binding domain"/>
    <property type="match status" value="1"/>
</dbReference>
<proteinExistence type="predicted"/>
<dbReference type="PROSITE" id="PS50181">
    <property type="entry name" value="FBOX"/>
    <property type="match status" value="1"/>
</dbReference>
<dbReference type="SUPFAM" id="SSF81383">
    <property type="entry name" value="F-box domain"/>
    <property type="match status" value="1"/>
</dbReference>
<dbReference type="PANTHER" id="PTHR31350:SF27">
    <property type="entry name" value="HEMIMETHYLATED DNA-BINDING DOMAIN-CONTAINING PROTEIN"/>
    <property type="match status" value="1"/>
</dbReference>
<evidence type="ECO:0000313" key="2">
    <source>
        <dbReference type="EMBL" id="KAK7747437.1"/>
    </source>
</evidence>
<dbReference type="InterPro" id="IPR001810">
    <property type="entry name" value="F-box_dom"/>
</dbReference>
<dbReference type="Proteomes" id="UP001320245">
    <property type="component" value="Unassembled WGS sequence"/>
</dbReference>
<keyword evidence="3" id="KW-1185">Reference proteome</keyword>
<evidence type="ECO:0000313" key="3">
    <source>
        <dbReference type="Proteomes" id="UP001320245"/>
    </source>
</evidence>